<feature type="transmembrane region" description="Helical" evidence="7">
    <location>
        <begin position="12"/>
        <end position="36"/>
    </location>
</feature>
<dbReference type="InterPro" id="IPR007140">
    <property type="entry name" value="DUF350"/>
</dbReference>
<evidence type="ECO:0000313" key="8">
    <source>
        <dbReference type="EMBL" id="CAH0537417.1"/>
    </source>
</evidence>
<evidence type="ECO:0000256" key="3">
    <source>
        <dbReference type="ARBA" id="ARBA00022475"/>
    </source>
</evidence>
<feature type="transmembrane region" description="Helical" evidence="7">
    <location>
        <begin position="78"/>
        <end position="100"/>
    </location>
</feature>
<comment type="caution">
    <text evidence="8">The sequence shown here is derived from an EMBL/GenBank/DDBJ whole genome shotgun (WGS) entry which is preliminary data.</text>
</comment>
<evidence type="ECO:0000313" key="9">
    <source>
        <dbReference type="Proteomes" id="UP000838748"/>
    </source>
</evidence>
<dbReference type="EMBL" id="CAKLDM010000001">
    <property type="protein sequence ID" value="CAH0537417.1"/>
    <property type="molecule type" value="Genomic_DNA"/>
</dbReference>
<keyword evidence="6 7" id="KW-0472">Membrane</keyword>
<protein>
    <recommendedName>
        <fullName evidence="10">DUF350 domain-containing protein</fullName>
    </recommendedName>
</protein>
<dbReference type="RefSeq" id="WP_237360462.1">
    <property type="nucleotide sequence ID" value="NZ_CAKLDM010000001.1"/>
</dbReference>
<dbReference type="PANTHER" id="PTHR40043:SF1">
    <property type="entry name" value="UPF0719 INNER MEMBRANE PROTEIN YJFL"/>
    <property type="match status" value="1"/>
</dbReference>
<keyword evidence="5 7" id="KW-1133">Transmembrane helix</keyword>
<keyword evidence="9" id="KW-1185">Reference proteome</keyword>
<evidence type="ECO:0000256" key="5">
    <source>
        <dbReference type="ARBA" id="ARBA00022989"/>
    </source>
</evidence>
<sequence length="136" mass="15036">MAYIDLHAVANFSSYFATSLFFLIAFIYICTFITRYDEWKLIKEGNNLAASIALSGSVIGYAIAVNGVLKNAVNFHDFVIWGIVALITQVIAIVIVRFMFMPKFAERIENNESQAAIIAAAFYIAVGLLNAGCMTY</sequence>
<evidence type="ECO:0000256" key="6">
    <source>
        <dbReference type="ARBA" id="ARBA00023136"/>
    </source>
</evidence>
<reference evidence="8" key="1">
    <citation type="submission" date="2021-11" db="EMBL/GenBank/DDBJ databases">
        <authorList>
            <person name="Rodrigo-Torres L."/>
            <person name="Arahal R. D."/>
            <person name="Lucena T."/>
        </authorList>
    </citation>
    <scope>NUCLEOTIDE SEQUENCE</scope>
    <source>
        <strain evidence="8">CECT 7928</strain>
    </source>
</reference>
<proteinExistence type="inferred from homology"/>
<feature type="transmembrane region" description="Helical" evidence="7">
    <location>
        <begin position="48"/>
        <end position="66"/>
    </location>
</feature>
<keyword evidence="3" id="KW-1003">Cell membrane</keyword>
<organism evidence="8 9">
    <name type="scientific">Vibrio marisflavi CECT 7928</name>
    <dbReference type="NCBI Taxonomy" id="634439"/>
    <lineage>
        <taxon>Bacteria</taxon>
        <taxon>Pseudomonadati</taxon>
        <taxon>Pseudomonadota</taxon>
        <taxon>Gammaproteobacteria</taxon>
        <taxon>Vibrionales</taxon>
        <taxon>Vibrionaceae</taxon>
        <taxon>Vibrio</taxon>
    </lineage>
</organism>
<comment type="similarity">
    <text evidence="2">Belongs to the UPF0719 family.</text>
</comment>
<comment type="subcellular location">
    <subcellularLocation>
        <location evidence="1">Cell membrane</location>
        <topology evidence="1">Multi-pass membrane protein</topology>
    </subcellularLocation>
</comment>
<name>A0ABM9A1A6_9VIBR</name>
<feature type="transmembrane region" description="Helical" evidence="7">
    <location>
        <begin position="112"/>
        <end position="131"/>
    </location>
</feature>
<evidence type="ECO:0000256" key="2">
    <source>
        <dbReference type="ARBA" id="ARBA00005779"/>
    </source>
</evidence>
<dbReference type="Proteomes" id="UP000838748">
    <property type="component" value="Unassembled WGS sequence"/>
</dbReference>
<accession>A0ABM9A1A6</accession>
<dbReference type="PANTHER" id="PTHR40043">
    <property type="entry name" value="UPF0719 INNER MEMBRANE PROTEIN YJFL"/>
    <property type="match status" value="1"/>
</dbReference>
<dbReference type="Pfam" id="PF03994">
    <property type="entry name" value="DUF350"/>
    <property type="match status" value="1"/>
</dbReference>
<evidence type="ECO:0000256" key="7">
    <source>
        <dbReference type="SAM" id="Phobius"/>
    </source>
</evidence>
<evidence type="ECO:0008006" key="10">
    <source>
        <dbReference type="Google" id="ProtNLM"/>
    </source>
</evidence>
<keyword evidence="4 7" id="KW-0812">Transmembrane</keyword>
<evidence type="ECO:0000256" key="1">
    <source>
        <dbReference type="ARBA" id="ARBA00004651"/>
    </source>
</evidence>
<evidence type="ECO:0000256" key="4">
    <source>
        <dbReference type="ARBA" id="ARBA00022692"/>
    </source>
</evidence>
<gene>
    <name evidence="8" type="ORF">VMF7928_01099</name>
</gene>